<organism evidence="1">
    <name type="scientific">Salvia splendens</name>
    <name type="common">Scarlet sage</name>
    <dbReference type="NCBI Taxonomy" id="180675"/>
    <lineage>
        <taxon>Eukaryota</taxon>
        <taxon>Viridiplantae</taxon>
        <taxon>Streptophyta</taxon>
        <taxon>Embryophyta</taxon>
        <taxon>Tracheophyta</taxon>
        <taxon>Spermatophyta</taxon>
        <taxon>Magnoliopsida</taxon>
        <taxon>eudicotyledons</taxon>
        <taxon>Gunneridae</taxon>
        <taxon>Pentapetalae</taxon>
        <taxon>asterids</taxon>
        <taxon>lamiids</taxon>
        <taxon>Lamiales</taxon>
        <taxon>Lamiaceae</taxon>
        <taxon>Nepetoideae</taxon>
        <taxon>Mentheae</taxon>
        <taxon>Salviinae</taxon>
        <taxon>Salvia</taxon>
        <taxon>Salvia subgen. Calosphace</taxon>
        <taxon>core Calosphace</taxon>
    </lineage>
</organism>
<name>A0A8X8ZCF3_SALSN</name>
<evidence type="ECO:0008006" key="3">
    <source>
        <dbReference type="Google" id="ProtNLM"/>
    </source>
</evidence>
<dbReference type="EMBL" id="PNBA02000015">
    <property type="protein sequence ID" value="KAG6399806.1"/>
    <property type="molecule type" value="Genomic_DNA"/>
</dbReference>
<proteinExistence type="predicted"/>
<sequence length="91" mass="10231">MDNIPVCLYGKGKMEVCCAGQAEKHPGRYYYKCPIGDKHPSSFIWCDEHLHASGKGDNHQSTTTFTPDIGELYQSETTKDTMCIVCELIKK</sequence>
<reference evidence="1" key="2">
    <citation type="submission" date="2020-08" db="EMBL/GenBank/DDBJ databases">
        <title>Plant Genome Project.</title>
        <authorList>
            <person name="Zhang R.-G."/>
        </authorList>
    </citation>
    <scope>NUCLEOTIDE SEQUENCE</scope>
    <source>
        <strain evidence="1">Huo1</strain>
        <tissue evidence="1">Leaf</tissue>
    </source>
</reference>
<evidence type="ECO:0000313" key="1">
    <source>
        <dbReference type="EMBL" id="KAG6399806.1"/>
    </source>
</evidence>
<dbReference type="AlphaFoldDB" id="A0A8X8ZCF3"/>
<protein>
    <recommendedName>
        <fullName evidence="3">Zinc finger GRF-type domain-containing protein</fullName>
    </recommendedName>
</protein>
<dbReference type="Proteomes" id="UP000298416">
    <property type="component" value="Unassembled WGS sequence"/>
</dbReference>
<comment type="caution">
    <text evidence="1">The sequence shown here is derived from an EMBL/GenBank/DDBJ whole genome shotgun (WGS) entry which is preliminary data.</text>
</comment>
<accession>A0A8X8ZCF3</accession>
<evidence type="ECO:0000313" key="2">
    <source>
        <dbReference type="Proteomes" id="UP000298416"/>
    </source>
</evidence>
<keyword evidence="2" id="KW-1185">Reference proteome</keyword>
<gene>
    <name evidence="1" type="ORF">SASPL_141291</name>
</gene>
<reference evidence="1" key="1">
    <citation type="submission" date="2018-01" db="EMBL/GenBank/DDBJ databases">
        <authorList>
            <person name="Mao J.F."/>
        </authorList>
    </citation>
    <scope>NUCLEOTIDE SEQUENCE</scope>
    <source>
        <strain evidence="1">Huo1</strain>
        <tissue evidence="1">Leaf</tissue>
    </source>
</reference>